<dbReference type="SUPFAM" id="SSF51690">
    <property type="entry name" value="Nicotinate/Quinolinate PRTase C-terminal domain-like"/>
    <property type="match status" value="1"/>
</dbReference>
<evidence type="ECO:0000313" key="16">
    <source>
        <dbReference type="EMBL" id="AZS28928.1"/>
    </source>
</evidence>
<evidence type="ECO:0000256" key="6">
    <source>
        <dbReference type="ARBA" id="ARBA00022642"/>
    </source>
</evidence>
<comment type="catalytic activity">
    <reaction evidence="10">
        <text>nicotinate beta-D-ribonucleotide + CO2 + diphosphate = quinolinate + 5-phospho-alpha-D-ribose 1-diphosphate + 2 H(+)</text>
        <dbReference type="Rhea" id="RHEA:12733"/>
        <dbReference type="ChEBI" id="CHEBI:15378"/>
        <dbReference type="ChEBI" id="CHEBI:16526"/>
        <dbReference type="ChEBI" id="CHEBI:29959"/>
        <dbReference type="ChEBI" id="CHEBI:33019"/>
        <dbReference type="ChEBI" id="CHEBI:57502"/>
        <dbReference type="ChEBI" id="CHEBI:58017"/>
        <dbReference type="EC" id="2.4.2.19"/>
    </reaction>
</comment>
<evidence type="ECO:0000256" key="4">
    <source>
        <dbReference type="ARBA" id="ARBA00011218"/>
    </source>
</evidence>
<dbReference type="InterPro" id="IPR036068">
    <property type="entry name" value="Nicotinate_pribotase-like_C"/>
</dbReference>
<dbReference type="EMBL" id="CP032819">
    <property type="protein sequence ID" value="AZS28928.1"/>
    <property type="molecule type" value="Genomic_DNA"/>
</dbReference>
<comment type="function">
    <text evidence="1">Involved in the catabolism of quinolinic acid (QA).</text>
</comment>
<dbReference type="InterPro" id="IPR027277">
    <property type="entry name" value="NadC/ModD"/>
</dbReference>
<feature type="binding site" evidence="13">
    <location>
        <begin position="238"/>
        <end position="240"/>
    </location>
    <ligand>
        <name>substrate</name>
    </ligand>
</feature>
<keyword evidence="6" id="KW-0662">Pyridine nucleotide biosynthesis</keyword>
<dbReference type="FunFam" id="3.20.20.70:FF:000030">
    <property type="entry name" value="Nicotinate-nucleotide pyrophosphorylase, carboxylating"/>
    <property type="match status" value="1"/>
</dbReference>
<organism evidence="16 17">
    <name type="scientific">Butyricimonas faecalis</name>
    <dbReference type="NCBI Taxonomy" id="2093856"/>
    <lineage>
        <taxon>Bacteria</taxon>
        <taxon>Pseudomonadati</taxon>
        <taxon>Bacteroidota</taxon>
        <taxon>Bacteroidia</taxon>
        <taxon>Bacteroidales</taxon>
        <taxon>Odoribacteraceae</taxon>
        <taxon>Butyricimonas</taxon>
    </lineage>
</organism>
<dbReference type="OrthoDB" id="9782546at2"/>
<feature type="binding site" evidence="13">
    <location>
        <position position="154"/>
    </location>
    <ligand>
        <name>substrate</name>
    </ligand>
</feature>
<name>A0A3Q9IME8_9BACT</name>
<dbReference type="KEGG" id="buy:D8S85_04710"/>
<comment type="subunit">
    <text evidence="4">Hexamer formed by 3 homodimers.</text>
</comment>
<dbReference type="GO" id="GO:0004514">
    <property type="term" value="F:nicotinate-nucleotide diphosphorylase (carboxylating) activity"/>
    <property type="evidence" value="ECO:0007669"/>
    <property type="project" value="UniProtKB-EC"/>
</dbReference>
<evidence type="ECO:0000256" key="3">
    <source>
        <dbReference type="ARBA" id="ARBA00009400"/>
    </source>
</evidence>
<dbReference type="Pfam" id="PF01729">
    <property type="entry name" value="QRPTase_C"/>
    <property type="match status" value="1"/>
</dbReference>
<dbReference type="Pfam" id="PF02749">
    <property type="entry name" value="QRPTase_N"/>
    <property type="match status" value="1"/>
</dbReference>
<dbReference type="Gene3D" id="3.90.1170.20">
    <property type="entry name" value="Quinolinate phosphoribosyl transferase, N-terminal domain"/>
    <property type="match status" value="1"/>
</dbReference>
<evidence type="ECO:0000256" key="2">
    <source>
        <dbReference type="ARBA" id="ARBA00004893"/>
    </source>
</evidence>
<gene>
    <name evidence="16" type="primary">nadC</name>
    <name evidence="16" type="ORF">D8S85_04710</name>
</gene>
<dbReference type="PIRSF" id="PIRSF006250">
    <property type="entry name" value="NadC_ModD"/>
    <property type="match status" value="1"/>
</dbReference>
<protein>
    <recommendedName>
        <fullName evidence="11">Probable nicotinate-nucleotide pyrophosphorylase [carboxylating]</fullName>
        <ecNumber evidence="5">2.4.2.19</ecNumber>
    </recommendedName>
    <alternativeName>
        <fullName evidence="9">Quinolinate phosphoribosyltransferase [decarboxylating]</fullName>
    </alternativeName>
</protein>
<evidence type="ECO:0000259" key="14">
    <source>
        <dbReference type="Pfam" id="PF01729"/>
    </source>
</evidence>
<reference evidence="16 17" key="1">
    <citation type="submission" date="2018-10" db="EMBL/GenBank/DDBJ databases">
        <title>Butyricimonas faecalis sp. nov., isolated from human faeces and emended description of the genus Butyricimonas.</title>
        <authorList>
            <person name="Le Roy T."/>
            <person name="Van der Smissen P."/>
            <person name="Paquot A."/>
            <person name="Delzenne N."/>
            <person name="Muccioli G."/>
            <person name="Collet J.-F."/>
            <person name="Cani P.D."/>
        </authorList>
    </citation>
    <scope>NUCLEOTIDE SEQUENCE [LARGE SCALE GENOMIC DNA]</scope>
    <source>
        <strain evidence="16 17">H184</strain>
    </source>
</reference>
<feature type="binding site" evidence="13">
    <location>
        <begin position="130"/>
        <end position="132"/>
    </location>
    <ligand>
        <name>substrate</name>
    </ligand>
</feature>
<dbReference type="InterPro" id="IPR002638">
    <property type="entry name" value="Quinolinate_PRibosylTrfase_C"/>
</dbReference>
<dbReference type="FunFam" id="3.90.1170.20:FF:000001">
    <property type="entry name" value="Nicotinate-nucleotide diphosphorylase (Carboxylating)"/>
    <property type="match status" value="1"/>
</dbReference>
<comment type="pathway">
    <text evidence="2">Cofactor biosynthesis; NAD(+) biosynthesis; nicotinate D-ribonucleotide from quinolinate: step 1/1.</text>
</comment>
<dbReference type="InterPro" id="IPR022412">
    <property type="entry name" value="Quinolinate_PRibosylTrfase_N"/>
</dbReference>
<dbReference type="SUPFAM" id="SSF54675">
    <property type="entry name" value="Nicotinate/Quinolinate PRTase N-terminal domain-like"/>
    <property type="match status" value="1"/>
</dbReference>
<dbReference type="RefSeq" id="WP_106624942.1">
    <property type="nucleotide sequence ID" value="NZ_CP032819.1"/>
</dbReference>
<dbReference type="UniPathway" id="UPA00253">
    <property type="reaction ID" value="UER00331"/>
</dbReference>
<accession>A0A3Q9IME8</accession>
<evidence type="ECO:0000256" key="9">
    <source>
        <dbReference type="ARBA" id="ARBA00033102"/>
    </source>
</evidence>
<evidence type="ECO:0000313" key="17">
    <source>
        <dbReference type="Proteomes" id="UP000270673"/>
    </source>
</evidence>
<dbReference type="AlphaFoldDB" id="A0A3Q9IME8"/>
<sequence length="278" mass="30070">MYDSLINRLIDLAIEEDIATGDITTNAIIPVYAKAVAEMKAKADGVISGLEIAKQVFERFEKDIVWEPLVTDGTAVKKGDIILRIEASYRTLLCGERLSLNILQRMSGIATATSHYMKELAGTHTQLLDTRKTAPGLRVLDKMAVHHGGGSNHRMGLYDMIMLKDNHIKIAGGIPNAVKAVKQNLPLSIKVEVETTNLEEVQQAIDAGADIIMLDNMSNETMAEAVKLIAGRAKTEASGNMSIPRLKGVAATGVDYISVGALTHSVTAMDISMNIIKM</sequence>
<feature type="binding site" evidence="13">
    <location>
        <position position="194"/>
    </location>
    <ligand>
        <name>substrate</name>
    </ligand>
</feature>
<feature type="domain" description="Quinolinate phosphoribosyl transferase N-terminal" evidence="15">
    <location>
        <begin position="22"/>
        <end position="107"/>
    </location>
</feature>
<evidence type="ECO:0000256" key="7">
    <source>
        <dbReference type="ARBA" id="ARBA00022676"/>
    </source>
</evidence>
<dbReference type="InterPro" id="IPR004393">
    <property type="entry name" value="NadC"/>
</dbReference>
<feature type="domain" description="Quinolinate phosphoribosyl transferase C-terminal" evidence="14">
    <location>
        <begin position="109"/>
        <end position="273"/>
    </location>
</feature>
<keyword evidence="8 12" id="KW-0808">Transferase</keyword>
<dbReference type="Proteomes" id="UP000270673">
    <property type="component" value="Chromosome"/>
</dbReference>
<keyword evidence="17" id="KW-1185">Reference proteome</keyword>
<keyword evidence="7 12" id="KW-0328">Glycosyltransferase</keyword>
<dbReference type="InterPro" id="IPR037128">
    <property type="entry name" value="Quinolinate_PRibosylTase_N_sf"/>
</dbReference>
<dbReference type="EC" id="2.4.2.19" evidence="5"/>
<feature type="binding site" evidence="13">
    <location>
        <position position="215"/>
    </location>
    <ligand>
        <name>substrate</name>
    </ligand>
</feature>
<feature type="binding site" evidence="13">
    <location>
        <position position="164"/>
    </location>
    <ligand>
        <name>substrate</name>
    </ligand>
</feature>
<evidence type="ECO:0000256" key="11">
    <source>
        <dbReference type="ARBA" id="ARBA00069173"/>
    </source>
</evidence>
<feature type="binding site" evidence="13">
    <location>
        <begin position="259"/>
        <end position="261"/>
    </location>
    <ligand>
        <name>substrate</name>
    </ligand>
</feature>
<evidence type="ECO:0000256" key="8">
    <source>
        <dbReference type="ARBA" id="ARBA00022679"/>
    </source>
</evidence>
<dbReference type="PANTHER" id="PTHR32179:SF3">
    <property type="entry name" value="NICOTINATE-NUCLEOTIDE PYROPHOSPHORYLASE [CARBOXYLATING]"/>
    <property type="match status" value="1"/>
</dbReference>
<evidence type="ECO:0000256" key="5">
    <source>
        <dbReference type="ARBA" id="ARBA00011944"/>
    </source>
</evidence>
<dbReference type="InterPro" id="IPR013785">
    <property type="entry name" value="Aldolase_TIM"/>
</dbReference>
<dbReference type="CDD" id="cd01572">
    <property type="entry name" value="QPRTase"/>
    <property type="match status" value="1"/>
</dbReference>
<feature type="binding site" evidence="13">
    <location>
        <position position="97"/>
    </location>
    <ligand>
        <name>substrate</name>
    </ligand>
</feature>
<comment type="similarity">
    <text evidence="3 12">Belongs to the NadC/ModD family.</text>
</comment>
<dbReference type="NCBIfam" id="TIGR00078">
    <property type="entry name" value="nadC"/>
    <property type="match status" value="1"/>
</dbReference>
<evidence type="ECO:0000256" key="10">
    <source>
        <dbReference type="ARBA" id="ARBA00047445"/>
    </source>
</evidence>
<dbReference type="GO" id="GO:0009435">
    <property type="term" value="P:NAD+ biosynthetic process"/>
    <property type="evidence" value="ECO:0007669"/>
    <property type="project" value="UniProtKB-UniPathway"/>
</dbReference>
<dbReference type="GO" id="GO:0005737">
    <property type="term" value="C:cytoplasm"/>
    <property type="evidence" value="ECO:0007669"/>
    <property type="project" value="TreeGrafter"/>
</dbReference>
<evidence type="ECO:0000259" key="15">
    <source>
        <dbReference type="Pfam" id="PF02749"/>
    </source>
</evidence>
<dbReference type="Gene3D" id="3.20.20.70">
    <property type="entry name" value="Aldolase class I"/>
    <property type="match status" value="1"/>
</dbReference>
<dbReference type="PANTHER" id="PTHR32179">
    <property type="entry name" value="NICOTINATE-NUCLEOTIDE PYROPHOSPHORYLASE [CARBOXYLATING]"/>
    <property type="match status" value="1"/>
</dbReference>
<proteinExistence type="inferred from homology"/>
<evidence type="ECO:0000256" key="1">
    <source>
        <dbReference type="ARBA" id="ARBA00003237"/>
    </source>
</evidence>
<evidence type="ECO:0000256" key="12">
    <source>
        <dbReference type="PIRNR" id="PIRNR006250"/>
    </source>
</evidence>
<dbReference type="GO" id="GO:0034213">
    <property type="term" value="P:quinolinate catabolic process"/>
    <property type="evidence" value="ECO:0007669"/>
    <property type="project" value="TreeGrafter"/>
</dbReference>
<evidence type="ECO:0000256" key="13">
    <source>
        <dbReference type="PIRSR" id="PIRSR006250-1"/>
    </source>
</evidence>